<dbReference type="Proteomes" id="UP000031668">
    <property type="component" value="Unassembled WGS sequence"/>
</dbReference>
<keyword evidence="3" id="KW-1185">Reference proteome</keyword>
<reference evidence="2 3" key="1">
    <citation type="journal article" date="2014" name="Genome Biol. Evol.">
        <title>The genome of the myxosporean Thelohanellus kitauei shows adaptations to nutrient acquisition within its fish host.</title>
        <authorList>
            <person name="Yang Y."/>
            <person name="Xiong J."/>
            <person name="Zhou Z."/>
            <person name="Huo F."/>
            <person name="Miao W."/>
            <person name="Ran C."/>
            <person name="Liu Y."/>
            <person name="Zhang J."/>
            <person name="Feng J."/>
            <person name="Wang M."/>
            <person name="Wang M."/>
            <person name="Wang L."/>
            <person name="Yao B."/>
        </authorList>
    </citation>
    <scope>NUCLEOTIDE SEQUENCE [LARGE SCALE GENOMIC DNA]</scope>
    <source>
        <strain evidence="2">Wuqing</strain>
    </source>
</reference>
<feature type="compositionally biased region" description="Low complexity" evidence="1">
    <location>
        <begin position="175"/>
        <end position="185"/>
    </location>
</feature>
<evidence type="ECO:0000256" key="1">
    <source>
        <dbReference type="SAM" id="MobiDB-lite"/>
    </source>
</evidence>
<sequence length="215" mass="23651">MTKNRAITTGKVFIYIITAARTSTSVSEDELLQQLDEDRIPETSGSVEIANIVEGPSISSGRGNKMRMRHELPKEELLQKLKPLVREEKRHNRRNGFQPERTSTPIPESSTYVDGDTSAGYLGDISDDESSSSSSDPSVTKYTPPVMVLQSSFSFYSSSSSRSSISPISPPSPPSVSSASYSRSPQLFSDSEESDYSIKQERLTTQAVIIIIFTI</sequence>
<feature type="compositionally biased region" description="Low complexity" evidence="1">
    <location>
        <begin position="157"/>
        <end position="167"/>
    </location>
</feature>
<feature type="compositionally biased region" description="Polar residues" evidence="1">
    <location>
        <begin position="100"/>
        <end position="112"/>
    </location>
</feature>
<gene>
    <name evidence="2" type="ORF">RF11_07422</name>
</gene>
<accession>A0A0C2NEW3</accession>
<organism evidence="2 3">
    <name type="scientific">Thelohanellus kitauei</name>
    <name type="common">Myxosporean</name>
    <dbReference type="NCBI Taxonomy" id="669202"/>
    <lineage>
        <taxon>Eukaryota</taxon>
        <taxon>Metazoa</taxon>
        <taxon>Cnidaria</taxon>
        <taxon>Myxozoa</taxon>
        <taxon>Myxosporea</taxon>
        <taxon>Bivalvulida</taxon>
        <taxon>Platysporina</taxon>
        <taxon>Myxobolidae</taxon>
        <taxon>Thelohanellus</taxon>
    </lineage>
</organism>
<dbReference type="EMBL" id="JWZT01000170">
    <property type="protein sequence ID" value="KII74910.1"/>
    <property type="molecule type" value="Genomic_DNA"/>
</dbReference>
<feature type="region of interest" description="Disordered" evidence="1">
    <location>
        <begin position="157"/>
        <end position="195"/>
    </location>
</feature>
<comment type="caution">
    <text evidence="2">The sequence shown here is derived from an EMBL/GenBank/DDBJ whole genome shotgun (WGS) entry which is preliminary data.</text>
</comment>
<evidence type="ECO:0000313" key="2">
    <source>
        <dbReference type="EMBL" id="KII74910.1"/>
    </source>
</evidence>
<proteinExistence type="predicted"/>
<name>A0A0C2NEW3_THEKT</name>
<dbReference type="AlphaFoldDB" id="A0A0C2NEW3"/>
<feature type="compositionally biased region" description="Basic and acidic residues" evidence="1">
    <location>
        <begin position="70"/>
        <end position="90"/>
    </location>
</feature>
<evidence type="ECO:0000313" key="3">
    <source>
        <dbReference type="Proteomes" id="UP000031668"/>
    </source>
</evidence>
<feature type="region of interest" description="Disordered" evidence="1">
    <location>
        <begin position="70"/>
        <end position="142"/>
    </location>
</feature>
<protein>
    <submittedName>
        <fullName evidence="2">Uncharacterized protein</fullName>
    </submittedName>
</protein>